<dbReference type="Proteomes" id="UP001552299">
    <property type="component" value="Unassembled WGS sequence"/>
</dbReference>
<accession>A0ABD0U3E5</accession>
<feature type="compositionally biased region" description="Basic and acidic residues" evidence="1">
    <location>
        <begin position="58"/>
        <end position="69"/>
    </location>
</feature>
<keyword evidence="3" id="KW-1185">Reference proteome</keyword>
<dbReference type="AlphaFoldDB" id="A0ABD0U3E5"/>
<feature type="region of interest" description="Disordered" evidence="1">
    <location>
        <begin position="1"/>
        <end position="73"/>
    </location>
</feature>
<gene>
    <name evidence="2" type="ORF">M5K25_025099</name>
</gene>
<name>A0ABD0U3E5_DENTH</name>
<evidence type="ECO:0000313" key="3">
    <source>
        <dbReference type="Proteomes" id="UP001552299"/>
    </source>
</evidence>
<comment type="caution">
    <text evidence="2">The sequence shown here is derived from an EMBL/GenBank/DDBJ whole genome shotgun (WGS) entry which is preliminary data.</text>
</comment>
<evidence type="ECO:0000256" key="1">
    <source>
        <dbReference type="SAM" id="MobiDB-lite"/>
    </source>
</evidence>
<sequence>MFSPPPVPVDTLPPTSNPPSTLPSSLPLPSASPSPSPWSNFARPPASLSRPTRTAKNTYREDEGNDDRCSAGTEDVDYIYPLDSVVEATSSEAHFMEVRDSLHALTDAEMNTNDVEVCGKALGSSIGNVFTAGVKMPCLNSTYKADLTKCSQAARRNITDKFDPNVVGPGEEAVGFVQKKLMYSNNEEYEPSRPLKLVVAEQCQRRPQCGLLERSVSILRSWLFKKFLH</sequence>
<protein>
    <submittedName>
        <fullName evidence="2">Uncharacterized protein</fullName>
    </submittedName>
</protein>
<organism evidence="2 3">
    <name type="scientific">Dendrobium thyrsiflorum</name>
    <name type="common">Pinecone-like raceme dendrobium</name>
    <name type="synonym">Orchid</name>
    <dbReference type="NCBI Taxonomy" id="117978"/>
    <lineage>
        <taxon>Eukaryota</taxon>
        <taxon>Viridiplantae</taxon>
        <taxon>Streptophyta</taxon>
        <taxon>Embryophyta</taxon>
        <taxon>Tracheophyta</taxon>
        <taxon>Spermatophyta</taxon>
        <taxon>Magnoliopsida</taxon>
        <taxon>Liliopsida</taxon>
        <taxon>Asparagales</taxon>
        <taxon>Orchidaceae</taxon>
        <taxon>Epidendroideae</taxon>
        <taxon>Malaxideae</taxon>
        <taxon>Dendrobiinae</taxon>
        <taxon>Dendrobium</taxon>
    </lineage>
</organism>
<evidence type="ECO:0000313" key="2">
    <source>
        <dbReference type="EMBL" id="KAL0906593.1"/>
    </source>
</evidence>
<proteinExistence type="predicted"/>
<dbReference type="EMBL" id="JANQDX010000018">
    <property type="protein sequence ID" value="KAL0906593.1"/>
    <property type="molecule type" value="Genomic_DNA"/>
</dbReference>
<reference evidence="2 3" key="1">
    <citation type="journal article" date="2024" name="Plant Biotechnol. J.">
        <title>Dendrobium thyrsiflorum genome and its molecular insights into genes involved in important horticultural traits.</title>
        <authorList>
            <person name="Chen B."/>
            <person name="Wang J.Y."/>
            <person name="Zheng P.J."/>
            <person name="Li K.L."/>
            <person name="Liang Y.M."/>
            <person name="Chen X.F."/>
            <person name="Zhang C."/>
            <person name="Zhao X."/>
            <person name="He X."/>
            <person name="Zhang G.Q."/>
            <person name="Liu Z.J."/>
            <person name="Xu Q."/>
        </authorList>
    </citation>
    <scope>NUCLEOTIDE SEQUENCE [LARGE SCALE GENOMIC DNA]</scope>
    <source>
        <strain evidence="2">GZMU011</strain>
    </source>
</reference>